<dbReference type="Gene3D" id="1.20.1250.20">
    <property type="entry name" value="MFS general substrate transporter like domains"/>
    <property type="match status" value="1"/>
</dbReference>
<keyword evidence="3" id="KW-1003">Cell membrane</keyword>
<feature type="transmembrane region" description="Helical" evidence="8">
    <location>
        <begin position="639"/>
        <end position="665"/>
    </location>
</feature>
<evidence type="ECO:0000313" key="12">
    <source>
        <dbReference type="WBParaSite" id="TMUE_3000013092.1"/>
    </source>
</evidence>
<dbReference type="InterPro" id="IPR002350">
    <property type="entry name" value="Kazal_dom"/>
</dbReference>
<dbReference type="NCBIfam" id="TIGR00805">
    <property type="entry name" value="oat"/>
    <property type="match status" value="1"/>
</dbReference>
<dbReference type="WBParaSite" id="TMUE_3000013092.2">
    <property type="protein sequence ID" value="TMUE_3000013092.2"/>
    <property type="gene ID" value="WBGene00285176"/>
</dbReference>
<feature type="transmembrane region" description="Helical" evidence="8">
    <location>
        <begin position="80"/>
        <end position="102"/>
    </location>
</feature>
<feature type="transmembrane region" description="Helical" evidence="8">
    <location>
        <begin position="447"/>
        <end position="465"/>
    </location>
</feature>
<dbReference type="GO" id="GO:0015347">
    <property type="term" value="F:sodium-independent organic anion transmembrane transporter activity"/>
    <property type="evidence" value="ECO:0007669"/>
    <property type="project" value="TreeGrafter"/>
</dbReference>
<feature type="transmembrane region" description="Helical" evidence="8">
    <location>
        <begin position="252"/>
        <end position="274"/>
    </location>
</feature>
<feature type="transmembrane region" description="Helical" evidence="8">
    <location>
        <begin position="517"/>
        <end position="537"/>
    </location>
</feature>
<evidence type="ECO:0000256" key="9">
    <source>
        <dbReference type="SAM" id="MobiDB-lite"/>
    </source>
</evidence>
<feature type="transmembrane region" description="Helical" evidence="8">
    <location>
        <begin position="677"/>
        <end position="700"/>
    </location>
</feature>
<evidence type="ECO:0000259" key="10">
    <source>
        <dbReference type="PROSITE" id="PS51465"/>
    </source>
</evidence>
<keyword evidence="6 8" id="KW-0472">Membrane</keyword>
<feature type="transmembrane region" description="Helical" evidence="8">
    <location>
        <begin position="122"/>
        <end position="141"/>
    </location>
</feature>
<name>A0A5S6R1R0_TRIMR</name>
<feature type="transmembrane region" description="Helical" evidence="8">
    <location>
        <begin position="339"/>
        <end position="361"/>
    </location>
</feature>
<dbReference type="Pfam" id="PF03137">
    <property type="entry name" value="OATP"/>
    <property type="match status" value="1"/>
</dbReference>
<dbReference type="PANTHER" id="PTHR11388:SF151">
    <property type="entry name" value="SOLUTE CARRIER ORGANIC ANION TRANSPORTER FAMILY MEMBER"/>
    <property type="match status" value="1"/>
</dbReference>
<dbReference type="WBParaSite" id="TMUE_3000013092.1">
    <property type="protein sequence ID" value="TMUE_3000013092.1"/>
    <property type="gene ID" value="WBGene00285176"/>
</dbReference>
<protein>
    <recommendedName>
        <fullName evidence="8">Solute carrier organic anion transporter family member</fullName>
    </recommendedName>
</protein>
<keyword evidence="4 8" id="KW-0812">Transmembrane</keyword>
<reference evidence="12" key="3">
    <citation type="submission" date="2019-12" db="UniProtKB">
        <authorList>
            <consortium name="WormBaseParasite"/>
        </authorList>
    </citation>
    <scope>IDENTIFICATION</scope>
</reference>
<comment type="similarity">
    <text evidence="2 8">Belongs to the organo anion transporter (TC 2.A.60) family.</text>
</comment>
<evidence type="ECO:0000256" key="1">
    <source>
        <dbReference type="ARBA" id="ARBA00004651"/>
    </source>
</evidence>
<keyword evidence="8" id="KW-0813">Transport</keyword>
<dbReference type="GO" id="GO:0006811">
    <property type="term" value="P:monoatomic ion transport"/>
    <property type="evidence" value="ECO:0007669"/>
    <property type="project" value="UniProtKB-KW"/>
</dbReference>
<evidence type="ECO:0000256" key="6">
    <source>
        <dbReference type="ARBA" id="ARBA00023136"/>
    </source>
</evidence>
<evidence type="ECO:0000256" key="7">
    <source>
        <dbReference type="ARBA" id="ARBA00023157"/>
    </source>
</evidence>
<dbReference type="SUPFAM" id="SSF103473">
    <property type="entry name" value="MFS general substrate transporter"/>
    <property type="match status" value="1"/>
</dbReference>
<keyword evidence="11" id="KW-1185">Reference proteome</keyword>
<dbReference type="STRING" id="70415.A0A5S6R1R0"/>
<comment type="subcellular location">
    <subcellularLocation>
        <location evidence="1 8">Cell membrane</location>
        <topology evidence="1 8">Multi-pass membrane protein</topology>
    </subcellularLocation>
</comment>
<feature type="transmembrane region" description="Helical" evidence="8">
    <location>
        <begin position="148"/>
        <end position="170"/>
    </location>
</feature>
<feature type="domain" description="Kazal-like" evidence="10">
    <location>
        <begin position="566"/>
        <end position="634"/>
    </location>
</feature>
<evidence type="ECO:0000256" key="3">
    <source>
        <dbReference type="ARBA" id="ARBA00022475"/>
    </source>
</evidence>
<keyword evidence="5 8" id="KW-1133">Transmembrane helix</keyword>
<dbReference type="InterPro" id="IPR004156">
    <property type="entry name" value="OATP"/>
</dbReference>
<dbReference type="Proteomes" id="UP000046395">
    <property type="component" value="Unassembled WGS sequence"/>
</dbReference>
<feature type="transmembrane region" description="Helical" evidence="8">
    <location>
        <begin position="286"/>
        <end position="310"/>
    </location>
</feature>
<dbReference type="InterPro" id="IPR036259">
    <property type="entry name" value="MFS_trans_sf"/>
</dbReference>
<dbReference type="AlphaFoldDB" id="A0A5S6R1R0"/>
<evidence type="ECO:0000256" key="2">
    <source>
        <dbReference type="ARBA" id="ARBA00009657"/>
    </source>
</evidence>
<dbReference type="PROSITE" id="PS51465">
    <property type="entry name" value="KAZAL_2"/>
    <property type="match status" value="1"/>
</dbReference>
<evidence type="ECO:0000313" key="11">
    <source>
        <dbReference type="Proteomes" id="UP000046395"/>
    </source>
</evidence>
<reference evidence="11" key="2">
    <citation type="submission" date="2014-03" db="EMBL/GenBank/DDBJ databases">
        <title>The whipworm genome and dual-species transcriptomics of an intimate host-pathogen interaction.</title>
        <authorList>
            <person name="Foth B.J."/>
            <person name="Tsai I.J."/>
            <person name="Reid A.J."/>
            <person name="Bancroft A.J."/>
            <person name="Nichol S."/>
            <person name="Tracey A."/>
            <person name="Holroyd N."/>
            <person name="Cotton J.A."/>
            <person name="Stanley E.J."/>
            <person name="Zarowiecki M."/>
            <person name="Liu J.Z."/>
            <person name="Huckvale T."/>
            <person name="Cooper P.J."/>
            <person name="Grencis R.K."/>
            <person name="Berriman M."/>
        </authorList>
    </citation>
    <scope>NUCLEOTIDE SEQUENCE [LARGE SCALE GENOMIC DNA]</scope>
    <source>
        <strain evidence="11">Edinburgh</strain>
    </source>
</reference>
<organism evidence="11 12">
    <name type="scientific">Trichuris muris</name>
    <name type="common">Mouse whipworm</name>
    <dbReference type="NCBI Taxonomy" id="70415"/>
    <lineage>
        <taxon>Eukaryota</taxon>
        <taxon>Metazoa</taxon>
        <taxon>Ecdysozoa</taxon>
        <taxon>Nematoda</taxon>
        <taxon>Enoplea</taxon>
        <taxon>Dorylaimia</taxon>
        <taxon>Trichinellida</taxon>
        <taxon>Trichuridae</taxon>
        <taxon>Trichuris</taxon>
    </lineage>
</organism>
<proteinExistence type="inferred from homology"/>
<dbReference type="GO" id="GO:0043252">
    <property type="term" value="P:sodium-independent organic anion transport"/>
    <property type="evidence" value="ECO:0007669"/>
    <property type="project" value="TreeGrafter"/>
</dbReference>
<feature type="region of interest" description="Disordered" evidence="9">
    <location>
        <begin position="200"/>
        <end position="226"/>
    </location>
</feature>
<keyword evidence="8" id="KW-0406">Ion transport</keyword>
<accession>A0A5S6R1R0</accession>
<feature type="transmembrane region" description="Helical" evidence="8">
    <location>
        <begin position="485"/>
        <end position="505"/>
    </location>
</feature>
<dbReference type="GO" id="GO:0016323">
    <property type="term" value="C:basolateral plasma membrane"/>
    <property type="evidence" value="ECO:0007669"/>
    <property type="project" value="TreeGrafter"/>
</dbReference>
<feature type="transmembrane region" description="Helical" evidence="8">
    <location>
        <begin position="733"/>
        <end position="755"/>
    </location>
</feature>
<evidence type="ECO:0000256" key="4">
    <source>
        <dbReference type="ARBA" id="ARBA00022692"/>
    </source>
</evidence>
<keyword evidence="7" id="KW-1015">Disulfide bond</keyword>
<reference evidence="11" key="1">
    <citation type="submission" date="2013-11" db="EMBL/GenBank/DDBJ databases">
        <authorList>
            <person name="Aslett M."/>
        </authorList>
    </citation>
    <scope>NUCLEOTIDE SEQUENCE [LARGE SCALE GENOMIC DNA]</scope>
    <source>
        <strain evidence="11">Edinburgh</strain>
    </source>
</reference>
<evidence type="ECO:0000256" key="5">
    <source>
        <dbReference type="ARBA" id="ARBA00022989"/>
    </source>
</evidence>
<sequence>MEGLPESTLSEPVSRDSAYNVKTTGRFCEKAEGIHKLSVASGDLTEVPIKLPVSAQNVPTCPNSSTCSRREGRHKSRNRTWILFWMCWYCTIQGMVISGLVPSVLSTLERRFNFRALALGRIMQSYDIAYAVFCTPVAYFGSRYSKPLFLGIGLTVMALGSFLFSVPHIISDRSHIDGSQRIELSHCNLSLLNTSKVGMNESSRRTCGSSCNEEDGTSSNSFDMPNGSSMPNLLESADHTQLEKGSGHYEQLFVLAHVFHGIGSAPLFTLGVSYIDEIVDSALSSLYIAIFYTCVIFGPAAGFFLSSGFLRVHSDFLFAQRNEINLDVYDEADPEWVGAWWIGFQVAALLSLVAVVPIFGFQQTRHMLSTFDGSKRRRISNPSKQPFGGCNAENAVTPVADEAQEQCIPCVQSVVDNECSTKCATRLWSDLQHIPVACFKLLSSPSYMCITLAASFAGLLISGFSGFTAKYLERQFSVPSSKANLIIGCIMVPFAGVGTLFSGYVVKRFHMSRSATLKFCVFMELCSFVLSPMFVFYCDPAKFVNLQTQDLQLAEWYLSADSLSASPVTLSCNVHCTCKMNEFHPVCGNIDGSKVNFPSACFAGCPEAFERTKKIYENCTCADGGKVSTGICESNCSSLVLFLLLFAPMCFFTFSIGVPALSVVLRTVDYNERALALGIQWILIRCIGTIPAPTIFGWLFDVSCIVRYAIGDMLTGVEGGRCLIHSTKLLADLFLAFAVFGQFLTGGFLTLAVFFDRRAEIASNVDEPLELVHQTVVMESARLSEEERLPQCTAAAAHDV</sequence>
<dbReference type="PANTHER" id="PTHR11388">
    <property type="entry name" value="ORGANIC ANION TRANSPORTER"/>
    <property type="match status" value="1"/>
</dbReference>
<evidence type="ECO:0000256" key="8">
    <source>
        <dbReference type="RuleBase" id="RU362056"/>
    </source>
</evidence>